<dbReference type="Pfam" id="PF10604">
    <property type="entry name" value="Polyketide_cyc2"/>
    <property type="match status" value="1"/>
</dbReference>
<dbReference type="InterPro" id="IPR019587">
    <property type="entry name" value="Polyketide_cyclase/dehydratase"/>
</dbReference>
<proteinExistence type="predicted"/>
<dbReference type="SUPFAM" id="SSF55961">
    <property type="entry name" value="Bet v1-like"/>
    <property type="match status" value="1"/>
</dbReference>
<dbReference type="RefSeq" id="WP_005062004.1">
    <property type="nucleotide sequence ID" value="NZ_ATFQ01000026.1"/>
</dbReference>
<feature type="region of interest" description="Disordered" evidence="1">
    <location>
        <begin position="173"/>
        <end position="196"/>
    </location>
</feature>
<evidence type="ECO:0000313" key="2">
    <source>
        <dbReference type="EMBL" id="EPQ22450.1"/>
    </source>
</evidence>
<comment type="caution">
    <text evidence="2">The sequence shown here is derived from an EMBL/GenBank/DDBJ whole genome shotgun (WGS) entry which is preliminary data.</text>
</comment>
<protein>
    <submittedName>
        <fullName evidence="2">Polyketide cyclase</fullName>
    </submittedName>
</protein>
<name>A0A829HT79_9MYCO</name>
<gene>
    <name evidence="2" type="ORF">J108_19200</name>
</gene>
<sequence length="196" mass="21881">MLAPTCPIPVADDSAFESAAIVLRTSHTFNAPVGQVWAALDSDHAWSWLPFGCGVRYDEPDRCAGMEREMGTVSAPWRFLWIQRERFWRYDPPHRITYCAVAGTWPLLKLWAEDYVLTGTPDGCVLEWTVAITPRFVSWMPLRWLQPLLRAVFTWGLRPGLRSLIELLDGPGRTPGNRASGPAPGGSSPLAQHPAK</sequence>
<evidence type="ECO:0000256" key="1">
    <source>
        <dbReference type="SAM" id="MobiDB-lite"/>
    </source>
</evidence>
<reference evidence="2 3" key="1">
    <citation type="journal article" date="2013" name="Genome Announc.">
        <title>Genome Sequence of an Epidemic Isolate of Mycobacterium abscessus subsp. bolletii from Rio de Janeiro, Brazil.</title>
        <authorList>
            <person name="Davidson R.M."/>
            <person name="Reynolds P.R."/>
            <person name="Farias-Hesson E."/>
            <person name="Duarte R.S."/>
            <person name="Jackson M."/>
            <person name="Strong M."/>
        </authorList>
    </citation>
    <scope>NUCLEOTIDE SEQUENCE [LARGE SCALE GENOMIC DNA]</scope>
    <source>
        <strain evidence="2 3">CRM-0020</strain>
    </source>
</reference>
<organism evidence="2 3">
    <name type="scientific">Mycobacteroides abscessus subsp. bolletii CRM-0020</name>
    <dbReference type="NCBI Taxonomy" id="1306401"/>
    <lineage>
        <taxon>Bacteria</taxon>
        <taxon>Bacillati</taxon>
        <taxon>Actinomycetota</taxon>
        <taxon>Actinomycetes</taxon>
        <taxon>Mycobacteriales</taxon>
        <taxon>Mycobacteriaceae</taxon>
        <taxon>Mycobacteroides</taxon>
        <taxon>Mycobacteroides abscessus</taxon>
    </lineage>
</organism>
<dbReference type="EMBL" id="ATFQ01000026">
    <property type="protein sequence ID" value="EPQ22450.1"/>
    <property type="molecule type" value="Genomic_DNA"/>
</dbReference>
<evidence type="ECO:0000313" key="3">
    <source>
        <dbReference type="Proteomes" id="UP000014969"/>
    </source>
</evidence>
<accession>A0A829HT79</accession>
<dbReference type="Gene3D" id="3.30.530.20">
    <property type="match status" value="1"/>
</dbReference>
<dbReference type="InterPro" id="IPR023393">
    <property type="entry name" value="START-like_dom_sf"/>
</dbReference>
<dbReference type="CDD" id="cd07821">
    <property type="entry name" value="PYR_PYL_RCAR_like"/>
    <property type="match status" value="1"/>
</dbReference>
<dbReference type="Proteomes" id="UP000014969">
    <property type="component" value="Unassembled WGS sequence"/>
</dbReference>
<dbReference type="AlphaFoldDB" id="A0A829HT79"/>